<dbReference type="PROSITE" id="PS00870">
    <property type="entry name" value="CLPAB_1"/>
    <property type="match status" value="1"/>
</dbReference>
<proteinExistence type="inferred from homology"/>
<dbReference type="Pfam" id="PF17871">
    <property type="entry name" value="AAA_lid_9"/>
    <property type="match status" value="1"/>
</dbReference>
<dbReference type="PANTHER" id="PTHR11638">
    <property type="entry name" value="ATP-DEPENDENT CLP PROTEASE"/>
    <property type="match status" value="1"/>
</dbReference>
<dbReference type="SMART" id="SM01086">
    <property type="entry name" value="ClpB_D2-small"/>
    <property type="match status" value="1"/>
</dbReference>
<dbReference type="EMBL" id="CACVAU010000043">
    <property type="protein sequence ID" value="CAA6813959.1"/>
    <property type="molecule type" value="Genomic_DNA"/>
</dbReference>
<name>A0A6S6TBK3_9BACT</name>
<dbReference type="InterPro" id="IPR001270">
    <property type="entry name" value="ClpA/B"/>
</dbReference>
<dbReference type="PROSITE" id="PS51903">
    <property type="entry name" value="CLP_R"/>
    <property type="match status" value="1"/>
</dbReference>
<dbReference type="Pfam" id="PF02861">
    <property type="entry name" value="Clp_N"/>
    <property type="match status" value="1"/>
</dbReference>
<dbReference type="SUPFAM" id="SSF52540">
    <property type="entry name" value="P-loop containing nucleoside triphosphate hydrolases"/>
    <property type="match status" value="2"/>
</dbReference>
<feature type="domain" description="Clp R" evidence="8">
    <location>
        <begin position="1"/>
        <end position="65"/>
    </location>
</feature>
<evidence type="ECO:0000256" key="6">
    <source>
        <dbReference type="PROSITE-ProRule" id="PRU01251"/>
    </source>
</evidence>
<evidence type="ECO:0000259" key="8">
    <source>
        <dbReference type="PROSITE" id="PS51903"/>
    </source>
</evidence>
<dbReference type="InterPro" id="IPR028299">
    <property type="entry name" value="ClpA/B_CS2"/>
</dbReference>
<dbReference type="InterPro" id="IPR003593">
    <property type="entry name" value="AAA+_ATPase"/>
</dbReference>
<dbReference type="Pfam" id="PF07724">
    <property type="entry name" value="AAA_2"/>
    <property type="match status" value="1"/>
</dbReference>
<dbReference type="InterPro" id="IPR003959">
    <property type="entry name" value="ATPase_AAA_core"/>
</dbReference>
<keyword evidence="3 7" id="KW-0547">Nucleotide-binding</keyword>
<dbReference type="InterPro" id="IPR050130">
    <property type="entry name" value="ClpA_ClpB"/>
</dbReference>
<dbReference type="PROSITE" id="PS00871">
    <property type="entry name" value="CLPAB_2"/>
    <property type="match status" value="1"/>
</dbReference>
<dbReference type="InterPro" id="IPR018368">
    <property type="entry name" value="ClpA/B_CS1"/>
</dbReference>
<dbReference type="GO" id="GO:0005737">
    <property type="term" value="C:cytoplasm"/>
    <property type="evidence" value="ECO:0007669"/>
    <property type="project" value="TreeGrafter"/>
</dbReference>
<dbReference type="AlphaFoldDB" id="A0A6S6TBK3"/>
<dbReference type="SMART" id="SM00382">
    <property type="entry name" value="AAA"/>
    <property type="match status" value="2"/>
</dbReference>
<accession>A0A6S6TBK3</accession>
<reference evidence="9" key="1">
    <citation type="submission" date="2020-01" db="EMBL/GenBank/DDBJ databases">
        <authorList>
            <person name="Meier V. D."/>
            <person name="Meier V D."/>
        </authorList>
    </citation>
    <scope>NUCLEOTIDE SEQUENCE</scope>
    <source>
        <strain evidence="9">HLG_WM_MAG_05</strain>
    </source>
</reference>
<sequence>MISIELNNIFRDSVQYAKANKHEYLTLEHIFLTILKSSTGEEILKAAGADVDEMKELILEYVETSNPVMETLEEGKDHNPYETVTLSNVMNDMVSHINASGKAEAQIGDLLASIFTQEESYAYTVLIHEGVSRLDILEVISHSSTADDANIEDEDESNPNLKAYTTELVEVAKSGKIDPIIGRAEEIDRVMQTLCRRKKNNPLLVGEPGVGKTAIAEGLALLISEDKVPDVLKGSSIFALDLGAMISGTKYRGDFEKRLKGILTEIQTVKKSIIFIDEIHTLVGAGATSGGSMDAANLLKPALARGELKCIGATTFAEFRNYLDKDKALSRRFSKIDIDEPSAEDTLIILRGIKEKYEAYHKITFSDDALKAAVELSVKYLHDRFLPDKAMDIIDEVGAHFMLRDQKDVNVTREDIETSVARMLKLPSTVVSSDDVSKLKDMSDEIKSKIIGQDDAVDSVVQSIKRSYAGLNKENSPIGSFLFVGPTGVGKTALSTELAESMDIHFERIDMSEYMEKHALSRLIGAPPGYVGYEQGGLLTEMVKKNPHMVLLLDEVEKAHPDIMNILLQVMDGAKLTDNNGMVSDFKNVVLIMTSNLGTKEANVMGFNKDVSKKTDNALNDFFSPEFRNRLSAVLTFKHLSLEDIELIVDREIVKLNQQMEAKNIVIKLGKKARTYIAEEGYSDVYGAREIGRVIDQKIKEALTDEILFGELKDGGTVKVTYKQENLDFVFNT</sequence>
<dbReference type="GO" id="GO:0034605">
    <property type="term" value="P:cellular response to heat"/>
    <property type="evidence" value="ECO:0007669"/>
    <property type="project" value="TreeGrafter"/>
</dbReference>
<dbReference type="Pfam" id="PF10431">
    <property type="entry name" value="ClpB_D2-small"/>
    <property type="match status" value="1"/>
</dbReference>
<dbReference type="Gene3D" id="1.10.8.60">
    <property type="match status" value="2"/>
</dbReference>
<keyword evidence="9" id="KW-0645">Protease</keyword>
<keyword evidence="2 6" id="KW-0677">Repeat</keyword>
<keyword evidence="5 7" id="KW-0143">Chaperone</keyword>
<evidence type="ECO:0000256" key="5">
    <source>
        <dbReference type="ARBA" id="ARBA00023186"/>
    </source>
</evidence>
<evidence type="ECO:0000256" key="3">
    <source>
        <dbReference type="ARBA" id="ARBA00022741"/>
    </source>
</evidence>
<evidence type="ECO:0000256" key="2">
    <source>
        <dbReference type="ARBA" id="ARBA00022737"/>
    </source>
</evidence>
<dbReference type="GO" id="GO:0016887">
    <property type="term" value="F:ATP hydrolysis activity"/>
    <property type="evidence" value="ECO:0007669"/>
    <property type="project" value="InterPro"/>
</dbReference>
<dbReference type="PRINTS" id="PR00300">
    <property type="entry name" value="CLPPROTEASEA"/>
</dbReference>
<dbReference type="SUPFAM" id="SSF81923">
    <property type="entry name" value="Double Clp-N motif"/>
    <property type="match status" value="1"/>
</dbReference>
<evidence type="ECO:0000313" key="9">
    <source>
        <dbReference type="EMBL" id="CAA6813959.1"/>
    </source>
</evidence>
<dbReference type="GO" id="GO:0005524">
    <property type="term" value="F:ATP binding"/>
    <property type="evidence" value="ECO:0007669"/>
    <property type="project" value="UniProtKB-KW"/>
</dbReference>
<evidence type="ECO:0000256" key="7">
    <source>
        <dbReference type="RuleBase" id="RU004432"/>
    </source>
</evidence>
<dbReference type="InterPro" id="IPR041546">
    <property type="entry name" value="ClpA/ClpB_AAA_lid"/>
</dbReference>
<dbReference type="Gene3D" id="3.40.50.300">
    <property type="entry name" value="P-loop containing nucleotide triphosphate hydrolases"/>
    <property type="match status" value="2"/>
</dbReference>
<dbReference type="Pfam" id="PF00004">
    <property type="entry name" value="AAA"/>
    <property type="match status" value="1"/>
</dbReference>
<dbReference type="NCBIfam" id="TIGR02639">
    <property type="entry name" value="ClpA"/>
    <property type="match status" value="1"/>
</dbReference>
<dbReference type="PANTHER" id="PTHR11638:SF111">
    <property type="entry name" value="ATP-DEPENDENT CLP PROTEASE ATP-BINDING SUBUNIT CLPA"/>
    <property type="match status" value="1"/>
</dbReference>
<dbReference type="GO" id="GO:0043335">
    <property type="term" value="P:protein unfolding"/>
    <property type="evidence" value="ECO:0007669"/>
    <property type="project" value="InterPro"/>
</dbReference>
<keyword evidence="4 7" id="KW-0067">ATP-binding</keyword>
<dbReference type="GO" id="GO:0006508">
    <property type="term" value="P:proteolysis"/>
    <property type="evidence" value="ECO:0007669"/>
    <property type="project" value="UniProtKB-KW"/>
</dbReference>
<dbReference type="InterPro" id="IPR019489">
    <property type="entry name" value="Clp_ATPase_C"/>
</dbReference>
<keyword evidence="9" id="KW-0378">Hydrolase</keyword>
<dbReference type="InterPro" id="IPR013461">
    <property type="entry name" value="ClpA"/>
</dbReference>
<dbReference type="CDD" id="cd19499">
    <property type="entry name" value="RecA-like_ClpB_Hsp104-like"/>
    <property type="match status" value="1"/>
</dbReference>
<dbReference type="InterPro" id="IPR027417">
    <property type="entry name" value="P-loop_NTPase"/>
</dbReference>
<dbReference type="CDD" id="cd00009">
    <property type="entry name" value="AAA"/>
    <property type="match status" value="1"/>
</dbReference>
<dbReference type="GO" id="GO:0008233">
    <property type="term" value="F:peptidase activity"/>
    <property type="evidence" value="ECO:0007669"/>
    <property type="project" value="UniProtKB-KW"/>
</dbReference>
<comment type="similarity">
    <text evidence="7">Belongs to the ClpA/ClpB family.</text>
</comment>
<dbReference type="Gene3D" id="1.10.1780.10">
    <property type="entry name" value="Clp, N-terminal domain"/>
    <property type="match status" value="1"/>
</dbReference>
<dbReference type="InterPro" id="IPR036628">
    <property type="entry name" value="Clp_N_dom_sf"/>
</dbReference>
<evidence type="ECO:0000256" key="4">
    <source>
        <dbReference type="ARBA" id="ARBA00022840"/>
    </source>
</evidence>
<evidence type="ECO:0000256" key="1">
    <source>
        <dbReference type="ARBA" id="ARBA00017574"/>
    </source>
</evidence>
<gene>
    <name evidence="9" type="ORF">HELGO_WM15769</name>
</gene>
<protein>
    <recommendedName>
        <fullName evidence="1">Chaperone protein ClpB</fullName>
    </recommendedName>
</protein>
<dbReference type="InterPro" id="IPR004176">
    <property type="entry name" value="Clp_R_N"/>
</dbReference>
<organism evidence="9">
    <name type="scientific">uncultured Sulfurovum sp</name>
    <dbReference type="NCBI Taxonomy" id="269237"/>
    <lineage>
        <taxon>Bacteria</taxon>
        <taxon>Pseudomonadati</taxon>
        <taxon>Campylobacterota</taxon>
        <taxon>Epsilonproteobacteria</taxon>
        <taxon>Campylobacterales</taxon>
        <taxon>Sulfurovaceae</taxon>
        <taxon>Sulfurovum</taxon>
        <taxon>environmental samples</taxon>
    </lineage>
</organism>